<organism evidence="1 2">
    <name type="scientific">Tautonia plasticadhaerens</name>
    <dbReference type="NCBI Taxonomy" id="2527974"/>
    <lineage>
        <taxon>Bacteria</taxon>
        <taxon>Pseudomonadati</taxon>
        <taxon>Planctomycetota</taxon>
        <taxon>Planctomycetia</taxon>
        <taxon>Isosphaerales</taxon>
        <taxon>Isosphaeraceae</taxon>
        <taxon>Tautonia</taxon>
    </lineage>
</organism>
<dbReference type="RefSeq" id="WP_145272009.1">
    <property type="nucleotide sequence ID" value="NZ_CP036426.1"/>
</dbReference>
<dbReference type="PANTHER" id="PTHR33639">
    <property type="entry name" value="THIOL-DISULFIDE OXIDOREDUCTASE DCC"/>
    <property type="match status" value="1"/>
</dbReference>
<dbReference type="Proteomes" id="UP000317835">
    <property type="component" value="Chromosome"/>
</dbReference>
<gene>
    <name evidence="1" type="ORF">ElP_39290</name>
</gene>
<dbReference type="InterPro" id="IPR052927">
    <property type="entry name" value="DCC_oxidoreductase"/>
</dbReference>
<dbReference type="AlphaFoldDB" id="A0A518H5A2"/>
<evidence type="ECO:0008006" key="3">
    <source>
        <dbReference type="Google" id="ProtNLM"/>
    </source>
</evidence>
<dbReference type="EMBL" id="CP036426">
    <property type="protein sequence ID" value="QDV36019.1"/>
    <property type="molecule type" value="Genomic_DNA"/>
</dbReference>
<dbReference type="KEGG" id="tpla:ElP_39290"/>
<evidence type="ECO:0000313" key="2">
    <source>
        <dbReference type="Proteomes" id="UP000317835"/>
    </source>
</evidence>
<dbReference type="OrthoDB" id="9785438at2"/>
<keyword evidence="2" id="KW-1185">Reference proteome</keyword>
<evidence type="ECO:0000313" key="1">
    <source>
        <dbReference type="EMBL" id="QDV36019.1"/>
    </source>
</evidence>
<name>A0A518H5A2_9BACT</name>
<sequence length="141" mass="15953">MTTVAASTAAPGAPIVFYDGECGFCNRSVQFVLDHDPDGKVLLAPLQGETFRDRLPDHGPPDLNSMLLLDEGRLFDRSSAVLRVMRRLRFPWPLLGRLGAIIPRPIRDRAYDYFAARRYRWFGVAEACRLPSPEERARLLP</sequence>
<protein>
    <recommendedName>
        <fullName evidence="3">Thiol-disulfide oxidoreductase DCC</fullName>
    </recommendedName>
</protein>
<dbReference type="Pfam" id="PF04134">
    <property type="entry name" value="DCC1-like"/>
    <property type="match status" value="1"/>
</dbReference>
<dbReference type="GO" id="GO:0015035">
    <property type="term" value="F:protein-disulfide reductase activity"/>
    <property type="evidence" value="ECO:0007669"/>
    <property type="project" value="InterPro"/>
</dbReference>
<reference evidence="1 2" key="1">
    <citation type="submission" date="2019-02" db="EMBL/GenBank/DDBJ databases">
        <title>Deep-cultivation of Planctomycetes and their phenomic and genomic characterization uncovers novel biology.</title>
        <authorList>
            <person name="Wiegand S."/>
            <person name="Jogler M."/>
            <person name="Boedeker C."/>
            <person name="Pinto D."/>
            <person name="Vollmers J."/>
            <person name="Rivas-Marin E."/>
            <person name="Kohn T."/>
            <person name="Peeters S.H."/>
            <person name="Heuer A."/>
            <person name="Rast P."/>
            <person name="Oberbeckmann S."/>
            <person name="Bunk B."/>
            <person name="Jeske O."/>
            <person name="Meyerdierks A."/>
            <person name="Storesund J.E."/>
            <person name="Kallscheuer N."/>
            <person name="Luecker S."/>
            <person name="Lage O.M."/>
            <person name="Pohl T."/>
            <person name="Merkel B.J."/>
            <person name="Hornburger P."/>
            <person name="Mueller R.-W."/>
            <person name="Bruemmer F."/>
            <person name="Labrenz M."/>
            <person name="Spormann A.M."/>
            <person name="Op den Camp H."/>
            <person name="Overmann J."/>
            <person name="Amann R."/>
            <person name="Jetten M.S.M."/>
            <person name="Mascher T."/>
            <person name="Medema M.H."/>
            <person name="Devos D.P."/>
            <person name="Kaster A.-K."/>
            <person name="Ovreas L."/>
            <person name="Rohde M."/>
            <person name="Galperin M.Y."/>
            <person name="Jogler C."/>
        </authorList>
    </citation>
    <scope>NUCLEOTIDE SEQUENCE [LARGE SCALE GENOMIC DNA]</scope>
    <source>
        <strain evidence="1 2">ElP</strain>
    </source>
</reference>
<proteinExistence type="predicted"/>
<dbReference type="PANTHER" id="PTHR33639:SF2">
    <property type="entry name" value="DUF393 DOMAIN-CONTAINING PROTEIN"/>
    <property type="match status" value="1"/>
</dbReference>
<accession>A0A518H5A2</accession>
<dbReference type="InterPro" id="IPR007263">
    <property type="entry name" value="DCC1-like"/>
</dbReference>